<keyword evidence="6" id="KW-1185">Reference proteome</keyword>
<proteinExistence type="predicted"/>
<dbReference type="EMBL" id="QJKJ01007550">
    <property type="protein sequence ID" value="RDX82798.1"/>
    <property type="molecule type" value="Genomic_DNA"/>
</dbReference>
<comment type="caution">
    <text evidence="5">The sequence shown here is derived from an EMBL/GenBank/DDBJ whole genome shotgun (WGS) entry which is preliminary data.</text>
</comment>
<evidence type="ECO:0000256" key="1">
    <source>
        <dbReference type="ARBA" id="ARBA00022737"/>
    </source>
</evidence>
<dbReference type="STRING" id="157652.A0A371FX03"/>
<evidence type="ECO:0000313" key="5">
    <source>
        <dbReference type="EMBL" id="RDX82798.1"/>
    </source>
</evidence>
<dbReference type="PROSITE" id="PS50151">
    <property type="entry name" value="UVR"/>
    <property type="match status" value="1"/>
</dbReference>
<dbReference type="Gene3D" id="4.10.860.10">
    <property type="entry name" value="UVR domain"/>
    <property type="match status" value="1"/>
</dbReference>
<evidence type="ECO:0000259" key="4">
    <source>
        <dbReference type="PROSITE" id="PS50151"/>
    </source>
</evidence>
<dbReference type="OrthoDB" id="1728973at2759"/>
<protein>
    <recommendedName>
        <fullName evidence="4">UVR domain-containing protein</fullName>
    </recommendedName>
</protein>
<gene>
    <name evidence="5" type="ORF">CR513_36361</name>
</gene>
<feature type="non-terminal residue" evidence="5">
    <location>
        <position position="1"/>
    </location>
</feature>
<keyword evidence="1" id="KW-0677">Repeat</keyword>
<dbReference type="InterPro" id="IPR003959">
    <property type="entry name" value="ATPase_AAA_core"/>
</dbReference>
<sequence>TTKVSLSSFDNRVNLGIREFRLCFKETKRTKFLISSEDSIAKKKKKIVFKWIPLSRILNKCLADGTDTPCITAQYSFGMENGFHLPEEARELDKEVRQIIKEKEVIRNQDFEKAREVRDREMDIKAQISTLVEKDKEMSKTESEARDEGPIVTEANIQHIVSSWTGIPVEKDEAVKAISQAIRQDWVGLKNPNRPIASFIFSSPTGMGNSKLAKALVAYYFGFEEAMVRLDMSEFRKAHCF</sequence>
<dbReference type="InterPro" id="IPR050130">
    <property type="entry name" value="ClpA_ClpB"/>
</dbReference>
<dbReference type="SUPFAM" id="SSF52540">
    <property type="entry name" value="P-loop containing nucleoside triphosphate hydrolases"/>
    <property type="match status" value="1"/>
</dbReference>
<feature type="non-terminal residue" evidence="5">
    <location>
        <position position="241"/>
    </location>
</feature>
<feature type="domain" description="UVR" evidence="4">
    <location>
        <begin position="93"/>
        <end position="127"/>
    </location>
</feature>
<dbReference type="GO" id="GO:0005737">
    <property type="term" value="C:cytoplasm"/>
    <property type="evidence" value="ECO:0007669"/>
    <property type="project" value="TreeGrafter"/>
</dbReference>
<name>A0A371FX03_MUCPR</name>
<accession>A0A371FX03</accession>
<dbReference type="GO" id="GO:0034605">
    <property type="term" value="P:cellular response to heat"/>
    <property type="evidence" value="ECO:0007669"/>
    <property type="project" value="TreeGrafter"/>
</dbReference>
<dbReference type="Proteomes" id="UP000257109">
    <property type="component" value="Unassembled WGS sequence"/>
</dbReference>
<dbReference type="InterPro" id="IPR001943">
    <property type="entry name" value="UVR_dom"/>
</dbReference>
<dbReference type="GO" id="GO:0005524">
    <property type="term" value="F:ATP binding"/>
    <property type="evidence" value="ECO:0007669"/>
    <property type="project" value="UniProtKB-KW"/>
</dbReference>
<dbReference type="InterPro" id="IPR027417">
    <property type="entry name" value="P-loop_NTPase"/>
</dbReference>
<organism evidence="5 6">
    <name type="scientific">Mucuna pruriens</name>
    <name type="common">Velvet bean</name>
    <name type="synonym">Dolichos pruriens</name>
    <dbReference type="NCBI Taxonomy" id="157652"/>
    <lineage>
        <taxon>Eukaryota</taxon>
        <taxon>Viridiplantae</taxon>
        <taxon>Streptophyta</taxon>
        <taxon>Embryophyta</taxon>
        <taxon>Tracheophyta</taxon>
        <taxon>Spermatophyta</taxon>
        <taxon>Magnoliopsida</taxon>
        <taxon>eudicotyledons</taxon>
        <taxon>Gunneridae</taxon>
        <taxon>Pentapetalae</taxon>
        <taxon>rosids</taxon>
        <taxon>fabids</taxon>
        <taxon>Fabales</taxon>
        <taxon>Fabaceae</taxon>
        <taxon>Papilionoideae</taxon>
        <taxon>50 kb inversion clade</taxon>
        <taxon>NPAAA clade</taxon>
        <taxon>indigoferoid/millettioid clade</taxon>
        <taxon>Phaseoleae</taxon>
        <taxon>Mucuna</taxon>
    </lineage>
</organism>
<dbReference type="PANTHER" id="PTHR11638">
    <property type="entry name" value="ATP-DEPENDENT CLP PROTEASE"/>
    <property type="match status" value="1"/>
</dbReference>
<dbReference type="AlphaFoldDB" id="A0A371FX03"/>
<keyword evidence="3" id="KW-0067">ATP-binding</keyword>
<evidence type="ECO:0000256" key="2">
    <source>
        <dbReference type="ARBA" id="ARBA00022741"/>
    </source>
</evidence>
<reference evidence="5" key="1">
    <citation type="submission" date="2018-05" db="EMBL/GenBank/DDBJ databases">
        <title>Draft genome of Mucuna pruriens seed.</title>
        <authorList>
            <person name="Nnadi N.E."/>
            <person name="Vos R."/>
            <person name="Hasami M.H."/>
            <person name="Devisetty U.K."/>
            <person name="Aguiy J.C."/>
        </authorList>
    </citation>
    <scope>NUCLEOTIDE SEQUENCE [LARGE SCALE GENOMIC DNA]</scope>
    <source>
        <strain evidence="5">JCA_2017</strain>
    </source>
</reference>
<evidence type="ECO:0000313" key="6">
    <source>
        <dbReference type="Proteomes" id="UP000257109"/>
    </source>
</evidence>
<dbReference type="PANTHER" id="PTHR11638:SF155">
    <property type="entry name" value="CHAPERONE PROTEIN CLPC1, CHLOROPLASTIC-LIKE"/>
    <property type="match status" value="1"/>
</dbReference>
<evidence type="ECO:0000256" key="3">
    <source>
        <dbReference type="ARBA" id="ARBA00022840"/>
    </source>
</evidence>
<dbReference type="Pfam" id="PF07724">
    <property type="entry name" value="AAA_2"/>
    <property type="match status" value="1"/>
</dbReference>
<keyword evidence="2" id="KW-0547">Nucleotide-binding</keyword>
<dbReference type="GO" id="GO:0016887">
    <property type="term" value="F:ATP hydrolysis activity"/>
    <property type="evidence" value="ECO:0007669"/>
    <property type="project" value="InterPro"/>
</dbReference>
<dbReference type="Gene3D" id="3.40.50.300">
    <property type="entry name" value="P-loop containing nucleotide triphosphate hydrolases"/>
    <property type="match status" value="1"/>
</dbReference>